<dbReference type="PANTHER" id="PTHR22883">
    <property type="entry name" value="ZINC FINGER DHHC DOMAIN CONTAINING PROTEIN"/>
    <property type="match status" value="1"/>
</dbReference>
<dbReference type="InterPro" id="IPR039859">
    <property type="entry name" value="PFA4/ZDH16/20/ERF2-like"/>
</dbReference>
<name>M3CHB2_SPHMS</name>
<evidence type="ECO:0000256" key="1">
    <source>
        <dbReference type="ARBA" id="ARBA00004141"/>
    </source>
</evidence>
<comment type="similarity">
    <text evidence="9">Belongs to the DHHC palmitoyltransferase family. PFA5 subfamily.</text>
</comment>
<keyword evidence="3 11" id="KW-0812">Transmembrane</keyword>
<feature type="region of interest" description="Disordered" evidence="12">
    <location>
        <begin position="406"/>
        <end position="478"/>
    </location>
</feature>
<keyword evidence="5 11" id="KW-0472">Membrane</keyword>
<dbReference type="HOGENOM" id="CLU_034009_0_0_1"/>
<protein>
    <recommendedName>
        <fullName evidence="11">Palmitoyltransferase</fullName>
        <ecNumber evidence="11">2.3.1.225</ecNumber>
    </recommendedName>
</protein>
<dbReference type="OrthoDB" id="331948at2759"/>
<dbReference type="EMBL" id="KB456263">
    <property type="protein sequence ID" value="EMF13188.1"/>
    <property type="molecule type" value="Genomic_DNA"/>
</dbReference>
<feature type="region of interest" description="Disordered" evidence="12">
    <location>
        <begin position="290"/>
        <end position="311"/>
    </location>
</feature>
<keyword evidence="15" id="KW-1185">Reference proteome</keyword>
<keyword evidence="4 11" id="KW-1133">Transmembrane helix</keyword>
<dbReference type="GO" id="GO:0006612">
    <property type="term" value="P:protein targeting to membrane"/>
    <property type="evidence" value="ECO:0007669"/>
    <property type="project" value="TreeGrafter"/>
</dbReference>
<reference evidence="14 15" key="1">
    <citation type="journal article" date="2012" name="PLoS Pathog.">
        <title>Diverse lifestyles and strategies of plant pathogenesis encoded in the genomes of eighteen Dothideomycetes fungi.</title>
        <authorList>
            <person name="Ohm R.A."/>
            <person name="Feau N."/>
            <person name="Henrissat B."/>
            <person name="Schoch C.L."/>
            <person name="Horwitz B.A."/>
            <person name="Barry K.W."/>
            <person name="Condon B.J."/>
            <person name="Copeland A.C."/>
            <person name="Dhillon B."/>
            <person name="Glaser F."/>
            <person name="Hesse C.N."/>
            <person name="Kosti I."/>
            <person name="LaButti K."/>
            <person name="Lindquist E.A."/>
            <person name="Lucas S."/>
            <person name="Salamov A.A."/>
            <person name="Bradshaw R.E."/>
            <person name="Ciuffetti L."/>
            <person name="Hamelin R.C."/>
            <person name="Kema G.H.J."/>
            <person name="Lawrence C."/>
            <person name="Scott J.A."/>
            <person name="Spatafora J.W."/>
            <person name="Turgeon B.G."/>
            <person name="de Wit P.J.G.M."/>
            <person name="Zhong S."/>
            <person name="Goodwin S.B."/>
            <person name="Grigoriev I.V."/>
        </authorList>
    </citation>
    <scope>NUCLEOTIDE SEQUENCE [LARGE SCALE GENOMIC DNA]</scope>
    <source>
        <strain evidence="14 15">SO2202</strain>
    </source>
</reference>
<feature type="compositionally biased region" description="Polar residues" evidence="12">
    <location>
        <begin position="300"/>
        <end position="310"/>
    </location>
</feature>
<dbReference type="OMA" id="SFYTKDV"/>
<keyword evidence="2 11" id="KW-0808">Transferase</keyword>
<dbReference type="GO" id="GO:0005794">
    <property type="term" value="C:Golgi apparatus"/>
    <property type="evidence" value="ECO:0007669"/>
    <property type="project" value="TreeGrafter"/>
</dbReference>
<organism evidence="14 15">
    <name type="scientific">Sphaerulina musiva (strain SO2202)</name>
    <name type="common">Poplar stem canker fungus</name>
    <name type="synonym">Septoria musiva</name>
    <dbReference type="NCBI Taxonomy" id="692275"/>
    <lineage>
        <taxon>Eukaryota</taxon>
        <taxon>Fungi</taxon>
        <taxon>Dikarya</taxon>
        <taxon>Ascomycota</taxon>
        <taxon>Pezizomycotina</taxon>
        <taxon>Dothideomycetes</taxon>
        <taxon>Dothideomycetidae</taxon>
        <taxon>Mycosphaerellales</taxon>
        <taxon>Mycosphaerellaceae</taxon>
        <taxon>Sphaerulina</taxon>
    </lineage>
</organism>
<evidence type="ECO:0000256" key="11">
    <source>
        <dbReference type="RuleBase" id="RU079119"/>
    </source>
</evidence>
<evidence type="ECO:0000256" key="5">
    <source>
        <dbReference type="ARBA" id="ARBA00023136"/>
    </source>
</evidence>
<comment type="subcellular location">
    <subcellularLocation>
        <location evidence="1">Membrane</location>
        <topology evidence="1">Multi-pass membrane protein</topology>
    </subcellularLocation>
</comment>
<dbReference type="STRING" id="692275.M3CHB2"/>
<dbReference type="GO" id="GO:0005783">
    <property type="term" value="C:endoplasmic reticulum"/>
    <property type="evidence" value="ECO:0007669"/>
    <property type="project" value="TreeGrafter"/>
</dbReference>
<evidence type="ECO:0000313" key="14">
    <source>
        <dbReference type="EMBL" id="EMF13188.1"/>
    </source>
</evidence>
<keyword evidence="8 11" id="KW-0012">Acyltransferase</keyword>
<evidence type="ECO:0000256" key="4">
    <source>
        <dbReference type="ARBA" id="ARBA00022989"/>
    </source>
</evidence>
<evidence type="ECO:0000256" key="2">
    <source>
        <dbReference type="ARBA" id="ARBA00022679"/>
    </source>
</evidence>
<dbReference type="GeneID" id="27902137"/>
<evidence type="ECO:0000256" key="6">
    <source>
        <dbReference type="ARBA" id="ARBA00023139"/>
    </source>
</evidence>
<dbReference type="PROSITE" id="PS50216">
    <property type="entry name" value="DHHC"/>
    <property type="match status" value="1"/>
</dbReference>
<evidence type="ECO:0000256" key="12">
    <source>
        <dbReference type="SAM" id="MobiDB-lite"/>
    </source>
</evidence>
<dbReference type="RefSeq" id="XP_016761309.1">
    <property type="nucleotide sequence ID" value="XM_016905000.1"/>
</dbReference>
<comment type="domain">
    <text evidence="11">The DHHC domain is required for palmitoyltransferase activity.</text>
</comment>
<evidence type="ECO:0000256" key="3">
    <source>
        <dbReference type="ARBA" id="ARBA00022692"/>
    </source>
</evidence>
<feature type="transmembrane region" description="Helical" evidence="11">
    <location>
        <begin position="171"/>
        <end position="191"/>
    </location>
</feature>
<feature type="domain" description="Palmitoyltransferase DHHC" evidence="13">
    <location>
        <begin position="124"/>
        <end position="235"/>
    </location>
</feature>
<feature type="transmembrane region" description="Helical" evidence="11">
    <location>
        <begin position="197"/>
        <end position="217"/>
    </location>
</feature>
<dbReference type="Pfam" id="PF01529">
    <property type="entry name" value="DHHC"/>
    <property type="match status" value="1"/>
</dbReference>
<feature type="transmembrane region" description="Helical" evidence="11">
    <location>
        <begin position="12"/>
        <end position="40"/>
    </location>
</feature>
<evidence type="ECO:0000313" key="15">
    <source>
        <dbReference type="Proteomes" id="UP000016931"/>
    </source>
</evidence>
<dbReference type="EC" id="2.3.1.225" evidence="11"/>
<dbReference type="Proteomes" id="UP000016931">
    <property type="component" value="Unassembled WGS sequence"/>
</dbReference>
<evidence type="ECO:0000256" key="9">
    <source>
        <dbReference type="ARBA" id="ARBA00038298"/>
    </source>
</evidence>
<accession>M3CHB2</accession>
<dbReference type="PANTHER" id="PTHR22883:SF23">
    <property type="entry name" value="PALMITOYLTRANSFERASE ZDHHC6"/>
    <property type="match status" value="1"/>
</dbReference>
<sequence>MAATNRVSVGAARVIPILLVLIVGYASYVVVGPLCISYLIHPPRGTPRRLLAGILIIVFYFVLLIPVAISWLRLLLAVLIEPGYTQRGDSDLQRPTVTEPPLEGLETFWMRDVFVCDQNGLPIWCDVCKCPKPDRTHHNQDVGRCTRKMDHFCPWVGGVVGERSYNFFVQFLFYTMVFTAYITGVLGYYVAGYKHNVHWFVVLGLAGFFLLFTAGMVMNSLNMVFKNTTTIEAVRGRMYLAVILPPEMQRDPLVPPPPAVLSQTPGDGASDEGSERHLTSELDDPAHISYFKRQSKPTRRQSTSHSSTPSKLWKGTITYPLRLPTDRPPIPAPEPRTFAILETPRGLNPWDLGTAMLNFRAVFGHHFYEWFLPLRHSPCCEHSSQISEYPLGPEFEVLLVDAGLVRPATSSSQKNERRGSSTPSRRKKRRLDEGWQNGERPNGWVSEKEARRIRNEWRRRVNQADHPFGGGRQPDDVY</sequence>
<evidence type="ECO:0000256" key="7">
    <source>
        <dbReference type="ARBA" id="ARBA00023288"/>
    </source>
</evidence>
<evidence type="ECO:0000259" key="13">
    <source>
        <dbReference type="Pfam" id="PF01529"/>
    </source>
</evidence>
<dbReference type="eggNOG" id="KOG1315">
    <property type="taxonomic scope" value="Eukaryota"/>
</dbReference>
<keyword evidence="6" id="KW-0564">Palmitate</keyword>
<dbReference type="GO" id="GO:0019706">
    <property type="term" value="F:protein-cysteine S-palmitoyltransferase activity"/>
    <property type="evidence" value="ECO:0007669"/>
    <property type="project" value="UniProtKB-EC"/>
</dbReference>
<dbReference type="AlphaFoldDB" id="M3CHB2"/>
<feature type="region of interest" description="Disordered" evidence="12">
    <location>
        <begin position="254"/>
        <end position="278"/>
    </location>
</feature>
<keyword evidence="7" id="KW-0449">Lipoprotein</keyword>
<evidence type="ECO:0000256" key="8">
    <source>
        <dbReference type="ARBA" id="ARBA00023315"/>
    </source>
</evidence>
<comment type="catalytic activity">
    <reaction evidence="10 11">
        <text>L-cysteinyl-[protein] + hexadecanoyl-CoA = S-hexadecanoyl-L-cysteinyl-[protein] + CoA</text>
        <dbReference type="Rhea" id="RHEA:36683"/>
        <dbReference type="Rhea" id="RHEA-COMP:10131"/>
        <dbReference type="Rhea" id="RHEA-COMP:11032"/>
        <dbReference type="ChEBI" id="CHEBI:29950"/>
        <dbReference type="ChEBI" id="CHEBI:57287"/>
        <dbReference type="ChEBI" id="CHEBI:57379"/>
        <dbReference type="ChEBI" id="CHEBI:74151"/>
        <dbReference type="EC" id="2.3.1.225"/>
    </reaction>
</comment>
<feature type="compositionally biased region" description="Basic and acidic residues" evidence="12">
    <location>
        <begin position="446"/>
        <end position="463"/>
    </location>
</feature>
<dbReference type="InterPro" id="IPR001594">
    <property type="entry name" value="Palmitoyltrfase_DHHC"/>
</dbReference>
<feature type="transmembrane region" description="Helical" evidence="11">
    <location>
        <begin position="52"/>
        <end position="80"/>
    </location>
</feature>
<gene>
    <name evidence="14" type="ORF">SEPMUDRAFT_148560</name>
</gene>
<evidence type="ECO:0000256" key="10">
    <source>
        <dbReference type="ARBA" id="ARBA00048048"/>
    </source>
</evidence>
<dbReference type="GO" id="GO:0016020">
    <property type="term" value="C:membrane"/>
    <property type="evidence" value="ECO:0007669"/>
    <property type="project" value="UniProtKB-SubCell"/>
</dbReference>
<proteinExistence type="inferred from homology"/>